<protein>
    <submittedName>
        <fullName evidence="3">DUF58 domain-containing protein</fullName>
    </submittedName>
</protein>
<keyword evidence="4" id="KW-1185">Reference proteome</keyword>
<dbReference type="RefSeq" id="WP_315734332.1">
    <property type="nucleotide sequence ID" value="NZ_JAVYII010000007.1"/>
</dbReference>
<name>A0ABU3PZ24_9ACTN</name>
<gene>
    <name evidence="3" type="ORF">RDV89_15545</name>
</gene>
<evidence type="ECO:0000313" key="4">
    <source>
        <dbReference type="Proteomes" id="UP001268542"/>
    </source>
</evidence>
<evidence type="ECO:0000313" key="3">
    <source>
        <dbReference type="EMBL" id="MDT9594498.1"/>
    </source>
</evidence>
<feature type="region of interest" description="Disordered" evidence="1">
    <location>
        <begin position="175"/>
        <end position="201"/>
    </location>
</feature>
<evidence type="ECO:0000259" key="2">
    <source>
        <dbReference type="Pfam" id="PF01882"/>
    </source>
</evidence>
<comment type="caution">
    <text evidence="3">The sequence shown here is derived from an EMBL/GenBank/DDBJ whole genome shotgun (WGS) entry which is preliminary data.</text>
</comment>
<feature type="domain" description="DUF58" evidence="2">
    <location>
        <begin position="203"/>
        <end position="310"/>
    </location>
</feature>
<reference evidence="3 4" key="1">
    <citation type="submission" date="2023-08" db="EMBL/GenBank/DDBJ databases">
        <title>Nocardioides seae sp. nov., a bacterium isolated from a soil.</title>
        <authorList>
            <person name="Wang X."/>
        </authorList>
    </citation>
    <scope>NUCLEOTIDE SEQUENCE [LARGE SCALE GENOMIC DNA]</scope>
    <source>
        <strain evidence="3 4">YZH12</strain>
    </source>
</reference>
<dbReference type="PANTHER" id="PTHR34351">
    <property type="entry name" value="SLR1927 PROTEIN-RELATED"/>
    <property type="match status" value="1"/>
</dbReference>
<dbReference type="EMBL" id="JAVYII010000007">
    <property type="protein sequence ID" value="MDT9594498.1"/>
    <property type="molecule type" value="Genomic_DNA"/>
</dbReference>
<accession>A0ABU3PZ24</accession>
<proteinExistence type="predicted"/>
<dbReference type="PROSITE" id="PS51257">
    <property type="entry name" value="PROKAR_LIPOPROTEIN"/>
    <property type="match status" value="1"/>
</dbReference>
<dbReference type="Pfam" id="PF01882">
    <property type="entry name" value="DUF58"/>
    <property type="match status" value="1"/>
</dbReference>
<dbReference type="InterPro" id="IPR002881">
    <property type="entry name" value="DUF58"/>
</dbReference>
<dbReference type="Proteomes" id="UP001268542">
    <property type="component" value="Unassembled WGS sequence"/>
</dbReference>
<evidence type="ECO:0000256" key="1">
    <source>
        <dbReference type="SAM" id="MobiDB-lite"/>
    </source>
</evidence>
<sequence>MSPGARPRTELSVRGRAFVAAGLTAVACAVVLGQPALVGAGVFACAVPLVSLLTTRSGRLDVHVRRALVPGHVDVGAPAQVSLAIGTAGAAPRGVLLVEDRVPYVLGQRARVVVRGVHGAWHDTVTYEVRPEVRGRYEVGPASVRARDSFGMVEAVRGFSRTSTLTVRPRATPLPRIRLEGGSGASGEDRPRAAAVGSAEDASVREYRRGDDLRRVHWRTTARTGDLMVRREEDPWQAHATVLLDNRASAHDGQGLGSSLEHAVELAASICAHLCREGYTVHLVDANGTSALAGPGTGGAAAALDLLAVVGLSTRTDLARFGDHSRGGERHVTVAVLGRAAPGDPTTLAGVARRGTTTLAAVLDVERWALESPAGDASAPPRWLASQGWRSTAVGPHDPPDRVWGALGRRRR</sequence>
<feature type="region of interest" description="Disordered" evidence="1">
    <location>
        <begin position="389"/>
        <end position="412"/>
    </location>
</feature>
<organism evidence="3 4">
    <name type="scientific">Nocardioides imazamoxiresistens</name>
    <dbReference type="NCBI Taxonomy" id="3231893"/>
    <lineage>
        <taxon>Bacteria</taxon>
        <taxon>Bacillati</taxon>
        <taxon>Actinomycetota</taxon>
        <taxon>Actinomycetes</taxon>
        <taxon>Propionibacteriales</taxon>
        <taxon>Nocardioidaceae</taxon>
        <taxon>Nocardioides</taxon>
    </lineage>
</organism>
<dbReference type="PANTHER" id="PTHR34351:SF1">
    <property type="entry name" value="SLR1927 PROTEIN"/>
    <property type="match status" value="1"/>
</dbReference>